<protein>
    <submittedName>
        <fullName evidence="1">Uncharacterized protein</fullName>
    </submittedName>
</protein>
<proteinExistence type="predicted"/>
<dbReference type="EMBL" id="CP187986">
    <property type="protein sequence ID" value="XSF56613.1"/>
    <property type="molecule type" value="Genomic_DNA"/>
</dbReference>
<dbReference type="Proteomes" id="UP000244623">
    <property type="component" value="Plasmid pCturSh41s_2"/>
</dbReference>
<accession>A0ACD5IYH4</accession>
<evidence type="ECO:0000313" key="2">
    <source>
        <dbReference type="Proteomes" id="UP000244623"/>
    </source>
</evidence>
<organism evidence="1 2">
    <name type="scientific">Cronobacter turicensis</name>
    <dbReference type="NCBI Taxonomy" id="413502"/>
    <lineage>
        <taxon>Bacteria</taxon>
        <taxon>Pseudomonadati</taxon>
        <taxon>Pseudomonadota</taxon>
        <taxon>Gammaproteobacteria</taxon>
        <taxon>Enterobacterales</taxon>
        <taxon>Enterobacteriaceae</taxon>
        <taxon>Cronobacter</taxon>
    </lineage>
</organism>
<keyword evidence="1" id="KW-0614">Plasmid</keyword>
<name>A0ACD5IYH4_9ENTR</name>
<geneLocation type="plasmid" evidence="1 2">
    <name>pCturSh41s_2</name>
</geneLocation>
<reference evidence="1" key="1">
    <citation type="submission" date="2025-05" db="EMBL/GenBank/DDBJ databases">
        <title>FDA Reference Genome datasets for Cronobacter.</title>
        <authorList>
            <person name="Gopinath G.R."/>
        </authorList>
    </citation>
    <scope>NUCLEOTIDE SEQUENCE</scope>
    <source>
        <strain evidence="1">MOD1-Sh41s</strain>
    </source>
</reference>
<sequence length="187" mass="21737">MALTHRFTLKREEAAAKEKLASERLFIATELIIILERFADECAQEAINEGETIIVPSGQNFRKGINSDPAPPDYEKVAGDWRSLPPMLMYRIRELPVLRNEAMRVITSTRENDTGMLDDYYPERQYQYAWLGLKSIGLARELRRICELQRSSFDSSSSWSPHAAMLDVLRRELKRRNREPKDDDFTL</sequence>
<gene>
    <name evidence="1" type="ORF">BS411_021885</name>
</gene>
<evidence type="ECO:0000313" key="1">
    <source>
        <dbReference type="EMBL" id="XSF56613.1"/>
    </source>
</evidence>